<name>A0A561SWI3_9PSEU</name>
<dbReference type="SUPFAM" id="SSF55874">
    <property type="entry name" value="ATPase domain of HSP90 chaperone/DNA topoisomerase II/histidine kinase"/>
    <property type="match status" value="1"/>
</dbReference>
<evidence type="ECO:0000256" key="1">
    <source>
        <dbReference type="ARBA" id="ARBA00000085"/>
    </source>
</evidence>
<evidence type="ECO:0000256" key="2">
    <source>
        <dbReference type="ARBA" id="ARBA00012438"/>
    </source>
</evidence>
<keyword evidence="8" id="KW-0902">Two-component regulatory system</keyword>
<dbReference type="Pfam" id="PF07730">
    <property type="entry name" value="HisKA_3"/>
    <property type="match status" value="1"/>
</dbReference>
<feature type="transmembrane region" description="Helical" evidence="9">
    <location>
        <begin position="21"/>
        <end position="46"/>
    </location>
</feature>
<keyword evidence="7" id="KW-0067">ATP-binding</keyword>
<protein>
    <recommendedName>
        <fullName evidence="2">histidine kinase</fullName>
        <ecNumber evidence="2">2.7.13.3</ecNumber>
    </recommendedName>
</protein>
<keyword evidence="13" id="KW-1185">Reference proteome</keyword>
<feature type="transmembrane region" description="Helical" evidence="9">
    <location>
        <begin position="66"/>
        <end position="84"/>
    </location>
</feature>
<evidence type="ECO:0000256" key="4">
    <source>
        <dbReference type="ARBA" id="ARBA00022679"/>
    </source>
</evidence>
<evidence type="ECO:0000256" key="7">
    <source>
        <dbReference type="ARBA" id="ARBA00022840"/>
    </source>
</evidence>
<dbReference type="AlphaFoldDB" id="A0A561SWI3"/>
<keyword evidence="3" id="KW-0597">Phosphoprotein</keyword>
<dbReference type="EC" id="2.7.13.3" evidence="2"/>
<evidence type="ECO:0000256" key="3">
    <source>
        <dbReference type="ARBA" id="ARBA00022553"/>
    </source>
</evidence>
<dbReference type="PANTHER" id="PTHR24421:SF10">
    <property type="entry name" value="NITRATE_NITRITE SENSOR PROTEIN NARQ"/>
    <property type="match status" value="1"/>
</dbReference>
<evidence type="ECO:0000256" key="5">
    <source>
        <dbReference type="ARBA" id="ARBA00022741"/>
    </source>
</evidence>
<dbReference type="InterPro" id="IPR036890">
    <property type="entry name" value="HATPase_C_sf"/>
</dbReference>
<organism evidence="12 13">
    <name type="scientific">Pseudonocardia hierapolitana</name>
    <dbReference type="NCBI Taxonomy" id="1128676"/>
    <lineage>
        <taxon>Bacteria</taxon>
        <taxon>Bacillati</taxon>
        <taxon>Actinomycetota</taxon>
        <taxon>Actinomycetes</taxon>
        <taxon>Pseudonocardiales</taxon>
        <taxon>Pseudonocardiaceae</taxon>
        <taxon>Pseudonocardia</taxon>
    </lineage>
</organism>
<dbReference type="CDD" id="cd16917">
    <property type="entry name" value="HATPase_UhpB-NarQ-NarX-like"/>
    <property type="match status" value="1"/>
</dbReference>
<feature type="domain" description="Histidine kinase/HSP90-like ATPase" evidence="10">
    <location>
        <begin position="201"/>
        <end position="281"/>
    </location>
</feature>
<keyword evidence="9" id="KW-0812">Transmembrane</keyword>
<evidence type="ECO:0000256" key="6">
    <source>
        <dbReference type="ARBA" id="ARBA00022777"/>
    </source>
</evidence>
<dbReference type="Pfam" id="PF02518">
    <property type="entry name" value="HATPase_c"/>
    <property type="match status" value="1"/>
</dbReference>
<dbReference type="InterPro" id="IPR011712">
    <property type="entry name" value="Sig_transdc_His_kin_sub3_dim/P"/>
</dbReference>
<dbReference type="Gene3D" id="3.30.565.10">
    <property type="entry name" value="Histidine kinase-like ATPase, C-terminal domain"/>
    <property type="match status" value="1"/>
</dbReference>
<evidence type="ECO:0000259" key="10">
    <source>
        <dbReference type="Pfam" id="PF02518"/>
    </source>
</evidence>
<keyword evidence="5" id="KW-0547">Nucleotide-binding</keyword>
<dbReference type="GO" id="GO:0046983">
    <property type="term" value="F:protein dimerization activity"/>
    <property type="evidence" value="ECO:0007669"/>
    <property type="project" value="InterPro"/>
</dbReference>
<dbReference type="Gene3D" id="1.20.5.1930">
    <property type="match status" value="1"/>
</dbReference>
<evidence type="ECO:0000256" key="9">
    <source>
        <dbReference type="SAM" id="Phobius"/>
    </source>
</evidence>
<dbReference type="GO" id="GO:0016020">
    <property type="term" value="C:membrane"/>
    <property type="evidence" value="ECO:0007669"/>
    <property type="project" value="InterPro"/>
</dbReference>
<evidence type="ECO:0000313" key="12">
    <source>
        <dbReference type="EMBL" id="TWF79222.1"/>
    </source>
</evidence>
<proteinExistence type="predicted"/>
<comment type="catalytic activity">
    <reaction evidence="1">
        <text>ATP + protein L-histidine = ADP + protein N-phospho-L-histidine.</text>
        <dbReference type="EC" id="2.7.13.3"/>
    </reaction>
</comment>
<feature type="domain" description="Signal transduction histidine kinase subgroup 3 dimerisation and phosphoacceptor" evidence="11">
    <location>
        <begin position="100"/>
        <end position="163"/>
    </location>
</feature>
<dbReference type="GO" id="GO:0005524">
    <property type="term" value="F:ATP binding"/>
    <property type="evidence" value="ECO:0007669"/>
    <property type="project" value="UniProtKB-KW"/>
</dbReference>
<gene>
    <name evidence="12" type="ORF">FHX44_115150</name>
</gene>
<keyword evidence="9" id="KW-1133">Transmembrane helix</keyword>
<evidence type="ECO:0000313" key="13">
    <source>
        <dbReference type="Proteomes" id="UP000321261"/>
    </source>
</evidence>
<reference evidence="12 13" key="1">
    <citation type="submission" date="2019-06" db="EMBL/GenBank/DDBJ databases">
        <title>Sequencing the genomes of 1000 actinobacteria strains.</title>
        <authorList>
            <person name="Klenk H.-P."/>
        </authorList>
    </citation>
    <scope>NUCLEOTIDE SEQUENCE [LARGE SCALE GENOMIC DNA]</scope>
    <source>
        <strain evidence="12 13">DSM 45671</strain>
    </source>
</reference>
<accession>A0A561SWI3</accession>
<dbReference type="EMBL" id="VIWU01000001">
    <property type="protein sequence ID" value="TWF79222.1"/>
    <property type="molecule type" value="Genomic_DNA"/>
</dbReference>
<evidence type="ECO:0000256" key="8">
    <source>
        <dbReference type="ARBA" id="ARBA00023012"/>
    </source>
</evidence>
<dbReference type="GO" id="GO:0000155">
    <property type="term" value="F:phosphorelay sensor kinase activity"/>
    <property type="evidence" value="ECO:0007669"/>
    <property type="project" value="InterPro"/>
</dbReference>
<dbReference type="PANTHER" id="PTHR24421">
    <property type="entry name" value="NITRATE/NITRITE SENSOR PROTEIN NARX-RELATED"/>
    <property type="match status" value="1"/>
</dbReference>
<dbReference type="Proteomes" id="UP000321261">
    <property type="component" value="Unassembled WGS sequence"/>
</dbReference>
<keyword evidence="4" id="KW-0808">Transferase</keyword>
<evidence type="ECO:0000259" key="11">
    <source>
        <dbReference type="Pfam" id="PF07730"/>
    </source>
</evidence>
<dbReference type="InterPro" id="IPR003594">
    <property type="entry name" value="HATPase_dom"/>
</dbReference>
<keyword evidence="9" id="KW-0472">Membrane</keyword>
<comment type="caution">
    <text evidence="12">The sequence shown here is derived from an EMBL/GenBank/DDBJ whole genome shotgun (WGS) entry which is preliminary data.</text>
</comment>
<keyword evidence="6 12" id="KW-0418">Kinase</keyword>
<dbReference type="OrthoDB" id="5241729at2"/>
<sequence length="283" mass="29361">MALPSAPVTSLRIGCSVLQAWVTAAVGLLLVVDLVALAGSLVLAVIPQTAPFETGWFGPRPPLAQVGLGVTALLFLPVLARLAATLTRRPAVGALLDAQRRRIERDLHDGAQLRLTAVTMALGVARVEEDAPAVRAQLDRAYDQARLALAELRELVHGLHPREGLGPALAALAERSAVPLDVAVALRARPPAEVEAAAWFVATEAVANVAKHSGAGRAWVRCTQRAGVLHVEVGDDGRGGADPHGGTGLSGLAERVALLGGRLRVHSPQGGPTVLTAELPCAR</sequence>
<dbReference type="InterPro" id="IPR050482">
    <property type="entry name" value="Sensor_HK_TwoCompSys"/>
</dbReference>